<dbReference type="SUPFAM" id="SSF52029">
    <property type="entry name" value="GroEL apical domain-like"/>
    <property type="match status" value="1"/>
</dbReference>
<name>A0A2U9R0N6_PICKU</name>
<dbReference type="GO" id="GO:0005524">
    <property type="term" value="F:ATP binding"/>
    <property type="evidence" value="ECO:0007669"/>
    <property type="project" value="UniProtKB-UniRule"/>
</dbReference>
<dbReference type="Proteomes" id="UP000249293">
    <property type="component" value="Chromosome 1"/>
</dbReference>
<comment type="catalytic activity">
    <reaction evidence="1">
        <text>a 1,2-diacyl-sn-glycero-3-phospho-(1D-myo-inositol-3-phosphate) + ATP = a 1,2-diacyl-sn-glycero-3-phospho-(1D-myo-inositol-3,5-bisphosphate) + ADP + H(+)</text>
        <dbReference type="Rhea" id="RHEA:13609"/>
        <dbReference type="ChEBI" id="CHEBI:15378"/>
        <dbReference type="ChEBI" id="CHEBI:30616"/>
        <dbReference type="ChEBI" id="CHEBI:57923"/>
        <dbReference type="ChEBI" id="CHEBI:58088"/>
        <dbReference type="ChEBI" id="CHEBI:456216"/>
        <dbReference type="EC" id="2.7.1.150"/>
    </reaction>
</comment>
<protein>
    <recommendedName>
        <fullName evidence="2">1-phosphatidylinositol-3-phosphate 5-kinase</fullName>
        <ecNumber evidence="2">2.7.1.150</ecNumber>
    </recommendedName>
    <alternativeName>
        <fullName evidence="10">Type III PIP kinase</fullName>
    </alternativeName>
</protein>
<dbReference type="Pfam" id="PF01504">
    <property type="entry name" value="PIP5K"/>
    <property type="match status" value="2"/>
</dbReference>
<dbReference type="InterPro" id="IPR027409">
    <property type="entry name" value="GroEL-like_apical_dom_sf"/>
</dbReference>
<dbReference type="InterPro" id="IPR002423">
    <property type="entry name" value="Cpn60/GroEL/TCP-1"/>
</dbReference>
<dbReference type="GeneID" id="40382447"/>
<dbReference type="GO" id="GO:0000285">
    <property type="term" value="F:1-phosphatidylinositol-3-phosphate 5-kinase activity"/>
    <property type="evidence" value="ECO:0007669"/>
    <property type="project" value="UniProtKB-EC"/>
</dbReference>
<dbReference type="InterPro" id="IPR027484">
    <property type="entry name" value="PInositol-4-P-5-kinase_N"/>
</dbReference>
<evidence type="ECO:0000256" key="10">
    <source>
        <dbReference type="ARBA" id="ARBA00075294"/>
    </source>
</evidence>
<evidence type="ECO:0000256" key="1">
    <source>
        <dbReference type="ARBA" id="ARBA00000768"/>
    </source>
</evidence>
<evidence type="ECO:0000256" key="6">
    <source>
        <dbReference type="ARBA" id="ARBA00022771"/>
    </source>
</evidence>
<dbReference type="InterPro" id="IPR027483">
    <property type="entry name" value="PInositol-4-P-4/5-kinase_C_sf"/>
</dbReference>
<dbReference type="Gene3D" id="3.30.40.10">
    <property type="entry name" value="Zinc/RING finger domain, C3HC4 (zinc finger)"/>
    <property type="match status" value="1"/>
</dbReference>
<dbReference type="KEGG" id="pkz:C5L36_0A13110"/>
<evidence type="ECO:0000313" key="17">
    <source>
        <dbReference type="EMBL" id="AWU74736.1"/>
    </source>
</evidence>
<evidence type="ECO:0000256" key="11">
    <source>
        <dbReference type="PROSITE-ProRule" id="PRU00091"/>
    </source>
</evidence>
<keyword evidence="8" id="KW-0862">Zinc</keyword>
<gene>
    <name evidence="17" type="ORF">C5L36_0A13110</name>
</gene>
<dbReference type="InterPro" id="IPR044769">
    <property type="entry name" value="PIKfyve_PIPKc"/>
</dbReference>
<evidence type="ECO:0000256" key="5">
    <source>
        <dbReference type="ARBA" id="ARBA00022741"/>
    </source>
</evidence>
<feature type="domain" description="PIPK" evidence="16">
    <location>
        <begin position="1394"/>
        <end position="1725"/>
    </location>
</feature>
<dbReference type="GO" id="GO:0010008">
    <property type="term" value="C:endosome membrane"/>
    <property type="evidence" value="ECO:0007669"/>
    <property type="project" value="TreeGrafter"/>
</dbReference>
<dbReference type="PROSITE" id="PS51455">
    <property type="entry name" value="PIPK"/>
    <property type="match status" value="1"/>
</dbReference>
<dbReference type="GO" id="GO:0008270">
    <property type="term" value="F:zinc ion binding"/>
    <property type="evidence" value="ECO:0007669"/>
    <property type="project" value="UniProtKB-KW"/>
</dbReference>
<evidence type="ECO:0000256" key="3">
    <source>
        <dbReference type="ARBA" id="ARBA00022679"/>
    </source>
</evidence>
<feature type="coiled-coil region" evidence="13">
    <location>
        <begin position="1066"/>
        <end position="1096"/>
    </location>
</feature>
<dbReference type="InterPro" id="IPR017455">
    <property type="entry name" value="Znf_FYVE-rel"/>
</dbReference>
<feature type="compositionally biased region" description="Basic and acidic residues" evidence="14">
    <location>
        <begin position="216"/>
        <end position="227"/>
    </location>
</feature>
<dbReference type="FunFam" id="3.50.7.10:FF:000007">
    <property type="entry name" value="1-phosphatidylinositol 3-phosphate 5-kinase isoform X1"/>
    <property type="match status" value="1"/>
</dbReference>
<evidence type="ECO:0000256" key="7">
    <source>
        <dbReference type="ARBA" id="ARBA00022777"/>
    </source>
</evidence>
<sequence length="1739" mass="201267">MSRLPGTQKHKATTQLIRENCTQSPLIPTLTAGGDVNSSDARVSPSVISLLEHYDNKANDEPPSRQKRSRFSFMTKTSKDGPEVLSNSPAAFDLSLNLSNALASSKGNTGIGRDYWLDDASATKCRLCDRKFTTFIRKHHCRICGKIFCSHCTTFIDGDKFNHHGKMRVCLMCNSLADRYNNDDFSSDEEEEEEEEGEEEEGEEEEGEGGEDEEHDMYNEHRGDRKQGGTAFTISENADDDKSYIDSSFHTEAGEIMLKDSRDSFGINNLSPTPMMTIPTTRTGEAVEISTRNRGDENHGSNESSDDENEMISFMNNHKFSWPKSVDFKSSRSSQSPQVLSKSRTPHFLTKLNSFKLNSGQGLNNLMNQNKARRRIFSSRFKSRAVSRNYTPILKTQHNDTKDTTIQFSDGFQRMGESYAYSLLKELLVDKKIDDYEKWATVLVKSLKKINNIEFDVKPLDETGFASVDTYYNFTNYIKIKKIQGANFQKAETVEGIVFSKKLPNKNMPSAISNPRIMLITFPIEYEQEEQNSMHFQSLEAVIAQQDQYIRKLVDRIINLRPSIILSSSSVNGLALGIFAEAGLAVAPNCKLTNLVKLSKFTDSTIITSIDILAMKPKLGTCGSFKVMHFKHDNVVKSYFLFDSCPNKIGLTIILRDPDEDILTRIKGCLMIMIYAFANIKLESSFLRDQCLKIEDFQDYKFFNSRDSVSLYTYNFQSYRDFAFMLESRLVSTSPWVKFEKPQILLQLEETELKAEENRLLYNNFLSKFDRSKFEFTKVFGLEDLNITDEYDLKKLVGAIHEYRQKYWQTENFFYSKKWDQFWKTRELTYFDPNYNQNIVFLFSLISKKNSTPCIGPEIQLIDFYWENDFSLGQFIVDVCSSATHVCQSCQLLLKDHYRSYVHDKGKIDIFIEPNNLNVNTDTIMTWSICKKCSSSTPVLPLSDTSYKYSFGKFLELVFWFNPSFDIRVLSNNSKCHCHSDDSQFDFFKEYAHYFSYKNYKILMEYNIIDNLKLITPKPELFWNPVYDYTIKSNHFKDIEQKSENFFQSVKNRLERIKLDGTNLDLEEVEKGRKKLSELKEKLHGQKQEIDLLLSTVYKNTHINEHLKLNIVIREVQELSSFWNVEFQAFAKTFLPSEKDVKKITTFQLDKLFKTLALRDDSDGDNENNNLNEATNENDEQIDETANKEQPTEKEIKSNRNNLGARNSLITIPKKQKSQLILNRIDELNSKNNNDFFWNKSTEPLDEGKVKQLTKFFDTQEYFDQRELEKQKIANYHKYTPKVSNMRPKIEIYKDASDAVNAEGTRSVNTGENQAKGGETKEPLTNEKSPEKRVEPQPEKVSLLKSLTNFWADRSATLWEPLSYPLGTSEHIFVDSDVIVREDEPSSIIAFCLNTADYESKLLNNNWTLHEGEQSQEDDLSLDEETTITDEEKKIRRDAKLKDTMLKKGFHLKYQFEEGYSTIFCKIFFTQQFDALRRKCGISENYVESLARCIKWDSTGGKSGSTFLKTLDQRFIIKELSKAELEAFVHFAPSYFEYFAHVLFHDLPSVLVKIFGFYQIQVKNSLPGGKSYTMDILIMENLFYDRKIDRIFDLKGSMRNRHVEQTGKENEVLLDENMVEYIYESPLFIKENDKRLLRASLWNDTLFLEKMNVMDYSLVVGIDHSCDELIVGIIDCIRTFTWDKKLESWVKEKGLVGNTGVGKEPTVITPKQYKNRFREAMERYILMAPGVYYQGTTNT</sequence>
<keyword evidence="4" id="KW-0479">Metal-binding</keyword>
<keyword evidence="13" id="KW-0175">Coiled coil</keyword>
<dbReference type="SUPFAM" id="SSF57903">
    <property type="entry name" value="FYVE/PHD zinc finger"/>
    <property type="match status" value="1"/>
</dbReference>
<evidence type="ECO:0000256" key="9">
    <source>
        <dbReference type="ARBA" id="ARBA00022840"/>
    </source>
</evidence>
<dbReference type="EC" id="2.7.1.150" evidence="2"/>
<accession>A0A2U9R0N6</accession>
<dbReference type="FunFam" id="3.30.800.10:FF:000005">
    <property type="entry name" value="1-phosphatidylinositol-3-phosphate 5-kinase (Fab1)"/>
    <property type="match status" value="1"/>
</dbReference>
<dbReference type="GO" id="GO:0046854">
    <property type="term" value="P:phosphatidylinositol phosphate biosynthetic process"/>
    <property type="evidence" value="ECO:0007669"/>
    <property type="project" value="TreeGrafter"/>
</dbReference>
<dbReference type="SMART" id="SM00064">
    <property type="entry name" value="FYVE"/>
    <property type="match status" value="1"/>
</dbReference>
<feature type="compositionally biased region" description="Acidic residues" evidence="14">
    <location>
        <begin position="185"/>
        <end position="215"/>
    </location>
</feature>
<dbReference type="STRING" id="4909.A0A2U9R0N6"/>
<dbReference type="InterPro" id="IPR013083">
    <property type="entry name" value="Znf_RING/FYVE/PHD"/>
</dbReference>
<dbReference type="PROSITE" id="PS50178">
    <property type="entry name" value="ZF_FYVE"/>
    <property type="match status" value="1"/>
</dbReference>
<organism evidence="17 18">
    <name type="scientific">Pichia kudriavzevii</name>
    <name type="common">Yeast</name>
    <name type="synonym">Issatchenkia orientalis</name>
    <dbReference type="NCBI Taxonomy" id="4909"/>
    <lineage>
        <taxon>Eukaryota</taxon>
        <taxon>Fungi</taxon>
        <taxon>Dikarya</taxon>
        <taxon>Ascomycota</taxon>
        <taxon>Saccharomycotina</taxon>
        <taxon>Pichiomycetes</taxon>
        <taxon>Pichiales</taxon>
        <taxon>Pichiaceae</taxon>
        <taxon>Pichia</taxon>
    </lineage>
</organism>
<evidence type="ECO:0000313" key="18">
    <source>
        <dbReference type="Proteomes" id="UP000249293"/>
    </source>
</evidence>
<feature type="region of interest" description="Disordered" evidence="14">
    <location>
        <begin position="288"/>
        <end position="308"/>
    </location>
</feature>
<evidence type="ECO:0000256" key="2">
    <source>
        <dbReference type="ARBA" id="ARBA00012009"/>
    </source>
</evidence>
<dbReference type="GO" id="GO:0000329">
    <property type="term" value="C:fungal-type vacuole membrane"/>
    <property type="evidence" value="ECO:0007669"/>
    <property type="project" value="TreeGrafter"/>
</dbReference>
<evidence type="ECO:0000256" key="4">
    <source>
        <dbReference type="ARBA" id="ARBA00022723"/>
    </source>
</evidence>
<reference evidence="17 18" key="1">
    <citation type="submission" date="2018-06" db="EMBL/GenBank/DDBJ databases">
        <title>Population genomics shows no distinction between pathogenic Candida krusei and environmental Pichia kudriavzevii: One species, four names.</title>
        <authorList>
            <person name="Douglass A.P."/>
            <person name="Offei B."/>
            <person name="Braun-Galleani S."/>
            <person name="Coughlan A.Y."/>
            <person name="Martos A."/>
            <person name="Ortiz-Merino R.A."/>
            <person name="Byrne K.P."/>
            <person name="Wolfe K.H."/>
        </authorList>
    </citation>
    <scope>NUCLEOTIDE SEQUENCE [LARGE SCALE GENOMIC DNA]</scope>
    <source>
        <strain evidence="17 18">CBS573</strain>
    </source>
</reference>
<dbReference type="Gene3D" id="3.30.810.10">
    <property type="entry name" value="2-Layer Sandwich"/>
    <property type="match status" value="1"/>
</dbReference>
<feature type="domain" description="FYVE-type" evidence="15">
    <location>
        <begin position="119"/>
        <end position="178"/>
    </location>
</feature>
<feature type="region of interest" description="Disordered" evidence="14">
    <location>
        <begin position="1302"/>
        <end position="1339"/>
    </location>
</feature>
<keyword evidence="7 12" id="KW-0418">Kinase</keyword>
<feature type="compositionally biased region" description="Polar residues" evidence="14">
    <location>
        <begin position="1304"/>
        <end position="1313"/>
    </location>
</feature>
<dbReference type="PANTHER" id="PTHR45748">
    <property type="entry name" value="1-PHOSPHATIDYLINOSITOL 3-PHOSPHATE 5-KINASE-RELATED"/>
    <property type="match status" value="1"/>
</dbReference>
<dbReference type="SMART" id="SM00330">
    <property type="entry name" value="PIPKc"/>
    <property type="match status" value="1"/>
</dbReference>
<dbReference type="RefSeq" id="XP_029320213.1">
    <property type="nucleotide sequence ID" value="XM_029464354.1"/>
</dbReference>
<keyword evidence="18" id="KW-1185">Reference proteome</keyword>
<dbReference type="PANTHER" id="PTHR45748:SF7">
    <property type="entry name" value="1-PHOSPHATIDYLINOSITOL 3-PHOSPHATE 5-KINASE-RELATED"/>
    <property type="match status" value="1"/>
</dbReference>
<dbReference type="Pfam" id="PF01363">
    <property type="entry name" value="FYVE"/>
    <property type="match status" value="1"/>
</dbReference>
<dbReference type="Pfam" id="PF00118">
    <property type="entry name" value="Cpn60_TCP1"/>
    <property type="match status" value="1"/>
</dbReference>
<proteinExistence type="predicted"/>
<feature type="region of interest" description="Disordered" evidence="14">
    <location>
        <begin position="182"/>
        <end position="244"/>
    </location>
</feature>
<keyword evidence="5 12" id="KW-0547">Nucleotide-binding</keyword>
<feature type="compositionally biased region" description="Basic and acidic residues" evidence="14">
    <location>
        <begin position="291"/>
        <end position="300"/>
    </location>
</feature>
<keyword evidence="3 12" id="KW-0808">Transferase</keyword>
<evidence type="ECO:0000259" key="16">
    <source>
        <dbReference type="PROSITE" id="PS51455"/>
    </source>
</evidence>
<dbReference type="EMBL" id="CP028773">
    <property type="protein sequence ID" value="AWU74736.1"/>
    <property type="molecule type" value="Genomic_DNA"/>
</dbReference>
<feature type="region of interest" description="Disordered" evidence="14">
    <location>
        <begin position="1159"/>
        <end position="1202"/>
    </location>
</feature>
<evidence type="ECO:0000256" key="13">
    <source>
        <dbReference type="SAM" id="Coils"/>
    </source>
</evidence>
<keyword evidence="9 12" id="KW-0067">ATP-binding</keyword>
<dbReference type="InterPro" id="IPR002498">
    <property type="entry name" value="PInositol-4-P-4/5-kinase_core"/>
</dbReference>
<evidence type="ECO:0000259" key="15">
    <source>
        <dbReference type="PROSITE" id="PS50178"/>
    </source>
</evidence>
<dbReference type="Gene3D" id="3.50.7.10">
    <property type="entry name" value="GroEL"/>
    <property type="match status" value="1"/>
</dbReference>
<dbReference type="OrthoDB" id="158357at2759"/>
<keyword evidence="6 11" id="KW-0863">Zinc-finger</keyword>
<evidence type="ECO:0000256" key="12">
    <source>
        <dbReference type="PROSITE-ProRule" id="PRU00781"/>
    </source>
</evidence>
<feature type="compositionally biased region" description="Basic and acidic residues" evidence="14">
    <location>
        <begin position="1318"/>
        <end position="1338"/>
    </location>
</feature>
<dbReference type="FunFam" id="3.30.810.10:FF:000001">
    <property type="entry name" value="1-phosphatidylinositol 3-phosphate 5-kinase FAB1"/>
    <property type="match status" value="1"/>
</dbReference>
<evidence type="ECO:0000256" key="14">
    <source>
        <dbReference type="SAM" id="MobiDB-lite"/>
    </source>
</evidence>
<dbReference type="InterPro" id="IPR011011">
    <property type="entry name" value="Znf_FYVE_PHD"/>
</dbReference>
<dbReference type="CDD" id="cd17300">
    <property type="entry name" value="PIPKc_PIKfyve"/>
    <property type="match status" value="1"/>
</dbReference>
<evidence type="ECO:0000256" key="8">
    <source>
        <dbReference type="ARBA" id="ARBA00022833"/>
    </source>
</evidence>
<dbReference type="GO" id="GO:0032266">
    <property type="term" value="F:phosphatidylinositol-3-phosphate binding"/>
    <property type="evidence" value="ECO:0007669"/>
    <property type="project" value="UniProtKB-ARBA"/>
</dbReference>
<dbReference type="VEuPathDB" id="FungiDB:C5L36_0A13110"/>
<feature type="compositionally biased region" description="Basic and acidic residues" evidence="14">
    <location>
        <begin position="1185"/>
        <end position="1198"/>
    </location>
</feature>
<dbReference type="InterPro" id="IPR000306">
    <property type="entry name" value="Znf_FYVE"/>
</dbReference>
<dbReference type="SUPFAM" id="SSF56104">
    <property type="entry name" value="SAICAR synthase-like"/>
    <property type="match status" value="1"/>
</dbReference>
<dbReference type="Gene3D" id="3.30.800.10">
    <property type="entry name" value="Phosphatidylinositol Phosphate Kinase II Beta"/>
    <property type="match status" value="1"/>
</dbReference>